<sequence length="186" mass="20186">MVMWYYYIRLACLSCNNKVIGRTVKINILIMISPVAVAPLVKALLILNEEMKGSKPREGARPVQPRAQPSPLLQPITRADRTLSSTRRGCASASASTSGAAPLPPPACLCHRRWLLCLGFPLSGSHHYRRLAYDSLDLNPTTLAPRSFKRHAPASSSSVICPSPALIWASASGLRVPGVEFLRAMA</sequence>
<dbReference type="Gramene" id="KCW74271">
    <property type="protein sequence ID" value="KCW74271"/>
    <property type="gene ID" value="EUGRSUZ_E02921"/>
</dbReference>
<name>A0A059C7U4_EUCGR</name>
<dbReference type="EMBL" id="KK198757">
    <property type="protein sequence ID" value="KCW74271.1"/>
    <property type="molecule type" value="Genomic_DNA"/>
</dbReference>
<keyword evidence="1" id="KW-0472">Membrane</keyword>
<gene>
    <name evidence="2" type="ORF">EUGRSUZ_E02921</name>
</gene>
<evidence type="ECO:0000256" key="1">
    <source>
        <dbReference type="SAM" id="Phobius"/>
    </source>
</evidence>
<feature type="transmembrane region" description="Helical" evidence="1">
    <location>
        <begin position="26"/>
        <end position="47"/>
    </location>
</feature>
<dbReference type="InParanoid" id="A0A059C7U4"/>
<accession>A0A059C7U4</accession>
<reference evidence="2" key="1">
    <citation type="submission" date="2013-07" db="EMBL/GenBank/DDBJ databases">
        <title>The genome of Eucalyptus grandis.</title>
        <authorList>
            <person name="Schmutz J."/>
            <person name="Hayes R."/>
            <person name="Myburg A."/>
            <person name="Tuskan G."/>
            <person name="Grattapaglia D."/>
            <person name="Rokhsar D.S."/>
        </authorList>
    </citation>
    <scope>NUCLEOTIDE SEQUENCE</scope>
    <source>
        <tissue evidence="2">Leaf extractions</tissue>
    </source>
</reference>
<evidence type="ECO:0000313" key="2">
    <source>
        <dbReference type="EMBL" id="KCW74271.1"/>
    </source>
</evidence>
<protein>
    <submittedName>
        <fullName evidence="2">Uncharacterized protein</fullName>
    </submittedName>
</protein>
<organism evidence="2">
    <name type="scientific">Eucalyptus grandis</name>
    <name type="common">Flooded gum</name>
    <dbReference type="NCBI Taxonomy" id="71139"/>
    <lineage>
        <taxon>Eukaryota</taxon>
        <taxon>Viridiplantae</taxon>
        <taxon>Streptophyta</taxon>
        <taxon>Embryophyta</taxon>
        <taxon>Tracheophyta</taxon>
        <taxon>Spermatophyta</taxon>
        <taxon>Magnoliopsida</taxon>
        <taxon>eudicotyledons</taxon>
        <taxon>Gunneridae</taxon>
        <taxon>Pentapetalae</taxon>
        <taxon>rosids</taxon>
        <taxon>malvids</taxon>
        <taxon>Myrtales</taxon>
        <taxon>Myrtaceae</taxon>
        <taxon>Myrtoideae</taxon>
        <taxon>Eucalypteae</taxon>
        <taxon>Eucalyptus</taxon>
    </lineage>
</organism>
<proteinExistence type="predicted"/>
<dbReference type="AlphaFoldDB" id="A0A059C7U4"/>
<keyword evidence="1" id="KW-0812">Transmembrane</keyword>
<keyword evidence="1" id="KW-1133">Transmembrane helix</keyword>